<evidence type="ECO:0000256" key="7">
    <source>
        <dbReference type="ARBA" id="ARBA00012143"/>
    </source>
</evidence>
<evidence type="ECO:0000313" key="12">
    <source>
        <dbReference type="EMBL" id="GEU28097.1"/>
    </source>
</evidence>
<sequence>MVCRSGGDAEPRHRVFQFLRQHRQPVDRLRRVLRAFPGMFGDGEDQLDVLGHAAGRRGLLAGGAGDARNQFGQVVRHLRDVAQRRAGGVRQPRALHHPLRGFFHGRHRVVGVGLDGAHQRADLLGGGSGALRQPLHFFRHHRKAAPGLAGRCSLDRSVERQDVGLLGDVGNQFGDLADFLRRFAQALDALGRILDLVADFVHAEDGVRHRRGAHVGRRHRLARHGGRFAGRARNVGDLVGHGHHGAAHALDLARLLLRHLQQIVRHAVRLQRRLGHLFGGGGHAPHQHAQLLHRVVDGVGNGAGHVFRDGGVHRQVAVGHPLQLVHQTQDGGLVLVIGGLGLLFLALRGDAQGVGLAAAAVGAARAVVGVHQQHAADGRRHRQREQASRHHQPEGQSQRILLRAVRLLQHVQALAQRLVLVEDQLFGVLGGAEFIELVENGGHQLLEAVQRIAEHGGVAAQLECGFGADAAGGEELAGAAAHALGKHGEPAQRGHLAHGAAARNLDGAQFLRARQQVGRHGVQFVQGLVHAAQVALEGEDHAGREVGGGPLLAHGGHQVGQLAVRFAQLAALHLAAARHEPDVVGKFAPAFFQLAEALVAALHRVGRGLADALGVHQGVAGYLGLRRAVGAVDGVEGHAGGAHAQAHAQRGGQDAQLALGGQAPWAAPPAVPARRAGAPARPGEATGRAPLPCHRTCPDPHPCPAPLLKTDRAETRLAHQLRQVEQRPALAVGVVELLRAPCRLPTNRIDGAHVGRLAQARYAVGQQRAVESQPGRKSDEPPRAGAAGAGGYTTCAVLPPRIAGQVNHAGQVAAHIGQPQVPVARQRHRRQRLRGDDLADLGQLQQAVTALEHHAQLAHAGGGAAPGGLHAFEQLHLVLAQPAATLAAGRVIRIGSSGVDVVRVALHRSAEGRDPVQQVARLDRLDQVVARALAHAPDAVRFLVLARADNHRHFLELGIARDRARDLEAVRARHDHVHQDQVRLDGAQLDQRFLAAFRHVHGVAVVDQDIGQVVTLARLARRVFPDCGQHAVPGKRFGQIRIGAGQRAPRAVEQALPGREHEHRRGMEFCTFFNERAGLVAVEARHDDVAQDQRRAVVADLGQGVEAVVGQHHAVAGGRQKQLGRATDRGRQARRRAVSDDGSDGDHLEIVLAGAALGAAPVHRHVGPAGAGGDAFIGQAGLLVVDPAADQAHPGRPGGVFSPFLYRPGRHHRVADRRHRPHRRHPGDRSRLGRRPGPRGARGYDHGRLQGRRPDQRRAGGGDCRDPVRLSRRAADPRSVQLPPARHARRRCRGAAHRRAPAPGAAGHAADAVGGGAGPPGRDLARQRRRPGKHAAVGRGIPDRAGLRIRAGHGHPGRLAAGQGRQPGRAQHAGQHPVPHGRRGQSRRLAAFAGPLHRRRRHAVGRGHRLHGARRGRPRSGDCGAGVHCGRAGPRPALRHGEVRSEPFFPPAHDGRRPAKTTPGGVNSPVRAFRSVGGTPRFITRAEGPYFWDADDKRYIDYIGSWGPAIVGHAHPQVVKAVQEAATRGLSFGAPTQGEVEMAEEICRLVPSLEQVRLVSSGTEATMSALRLARGATGRDKIVKFEGCYHGHADSLLVKAGSGLLTFGNPTSAGVPEDFVKHTLVLDYNNVAQLEEAFANFGDEIACVIIEPVAGNMNLIKANADFLQATRDLCTQHGALLIFDEVMCGFRVALGGAQELYGIKPDLTALGKVIGGGLPVAAFGGSAQLMSNMAPLGAVYQAGTLSGNPVAVAAGMTTLKLIQEPGFYARLGATAARLAAGLTAAAKEAGVVFCADSVGGMFGLYFSATPPNNYAQMMAGDRERFNAFFHAMLDEGVYFAPAAFEAGFVSAQHTDAVIDETIAAASRVFKKLAA</sequence>
<feature type="region of interest" description="Disordered" evidence="11">
    <location>
        <begin position="765"/>
        <end position="787"/>
    </location>
</feature>
<dbReference type="FunFam" id="3.40.640.10:FF:000021">
    <property type="entry name" value="Glutamate-1-semialdehyde 2,1-aminomutase"/>
    <property type="match status" value="1"/>
</dbReference>
<feature type="compositionally biased region" description="Basic residues" evidence="11">
    <location>
        <begin position="1286"/>
        <end position="1300"/>
    </location>
</feature>
<dbReference type="UniPathway" id="UPA00251">
    <property type="reaction ID" value="UER00317"/>
</dbReference>
<comment type="pathway">
    <text evidence="3">Porphyrin-containing compound metabolism; protoporphyrin-IX biosynthesis; 5-aminolevulinate from L-glutamyl-tRNA(Glu): step 2/2.</text>
</comment>
<evidence type="ECO:0000256" key="9">
    <source>
        <dbReference type="ARBA" id="ARBA00023235"/>
    </source>
</evidence>
<evidence type="ECO:0000256" key="4">
    <source>
        <dbReference type="ARBA" id="ARBA00005173"/>
    </source>
</evidence>
<feature type="region of interest" description="Disordered" evidence="11">
    <location>
        <begin position="372"/>
        <end position="397"/>
    </location>
</feature>
<proteinExistence type="inferred from homology"/>
<feature type="compositionally biased region" description="Basic residues" evidence="11">
    <location>
        <begin position="1212"/>
        <end position="1237"/>
    </location>
</feature>
<evidence type="ECO:0000256" key="11">
    <source>
        <dbReference type="SAM" id="MobiDB-lite"/>
    </source>
</evidence>
<comment type="similarity">
    <text evidence="5">Belongs to the class-III pyridoxal-phosphate-dependent aminotransferase family. HemL subfamily.</text>
</comment>
<feature type="compositionally biased region" description="Basic residues" evidence="11">
    <location>
        <begin position="1396"/>
        <end position="1418"/>
    </location>
</feature>
<comment type="caution">
    <text evidence="12">The sequence shown here is derived from an EMBL/GenBank/DDBJ whole genome shotgun (WGS) entry which is preliminary data.</text>
</comment>
<dbReference type="InterPro" id="IPR004639">
    <property type="entry name" value="4pyrrol_synth_GluAld_NH2Trfase"/>
</dbReference>
<evidence type="ECO:0000256" key="2">
    <source>
        <dbReference type="ARBA" id="ARBA00001933"/>
    </source>
</evidence>
<protein>
    <recommendedName>
        <fullName evidence="7">glutamate-1-semialdehyde 2,1-aminomutase</fullName>
        <ecNumber evidence="7">5.4.3.8</ecNumber>
    </recommendedName>
</protein>
<dbReference type="GO" id="GO:0006782">
    <property type="term" value="P:protoporphyrinogen IX biosynthetic process"/>
    <property type="evidence" value="ECO:0007669"/>
    <property type="project" value="UniProtKB-UniPathway"/>
</dbReference>
<evidence type="ECO:0000256" key="10">
    <source>
        <dbReference type="ARBA" id="ARBA00023244"/>
    </source>
</evidence>
<keyword evidence="8" id="KW-0663">Pyridoxal phosphate</keyword>
<comment type="subunit">
    <text evidence="6">Homodimer.</text>
</comment>
<comment type="catalytic activity">
    <reaction evidence="1">
        <text>(S)-4-amino-5-oxopentanoate = 5-aminolevulinate</text>
        <dbReference type="Rhea" id="RHEA:14265"/>
        <dbReference type="ChEBI" id="CHEBI:57501"/>
        <dbReference type="ChEBI" id="CHEBI:356416"/>
        <dbReference type="EC" id="5.4.3.8"/>
    </reaction>
</comment>
<feature type="region of interest" description="Disordered" evidence="11">
    <location>
        <begin position="663"/>
        <end position="691"/>
    </location>
</feature>
<evidence type="ECO:0000256" key="1">
    <source>
        <dbReference type="ARBA" id="ARBA00001579"/>
    </source>
</evidence>
<dbReference type="Pfam" id="PF00202">
    <property type="entry name" value="Aminotran_3"/>
    <property type="match status" value="1"/>
</dbReference>
<dbReference type="PANTHER" id="PTHR43713">
    <property type="entry name" value="GLUTAMATE-1-SEMIALDEHYDE 2,1-AMINOMUTASE"/>
    <property type="match status" value="1"/>
</dbReference>
<dbReference type="UniPathway" id="UPA00668"/>
<feature type="compositionally biased region" description="Low complexity" evidence="11">
    <location>
        <begin position="1301"/>
        <end position="1312"/>
    </location>
</feature>
<dbReference type="EMBL" id="BKCJ010000001">
    <property type="protein sequence ID" value="GEU28097.1"/>
    <property type="molecule type" value="Genomic_DNA"/>
</dbReference>
<dbReference type="NCBIfam" id="NF000818">
    <property type="entry name" value="PRK00062.1"/>
    <property type="match status" value="1"/>
</dbReference>
<dbReference type="GO" id="GO:0008483">
    <property type="term" value="F:transaminase activity"/>
    <property type="evidence" value="ECO:0007669"/>
    <property type="project" value="InterPro"/>
</dbReference>
<dbReference type="GO" id="GO:0030170">
    <property type="term" value="F:pyridoxal phosphate binding"/>
    <property type="evidence" value="ECO:0007669"/>
    <property type="project" value="InterPro"/>
</dbReference>
<dbReference type="InterPro" id="IPR005814">
    <property type="entry name" value="Aminotrans_3"/>
</dbReference>
<keyword evidence="10" id="KW-0627">Porphyrin biosynthesis</keyword>
<evidence type="ECO:0000256" key="6">
    <source>
        <dbReference type="ARBA" id="ARBA00011738"/>
    </source>
</evidence>
<name>A0A699GEL6_TANCI</name>
<dbReference type="GO" id="GO:0015995">
    <property type="term" value="P:chlorophyll biosynthetic process"/>
    <property type="evidence" value="ECO:0007669"/>
    <property type="project" value="UniProtKB-UniPathway"/>
</dbReference>
<dbReference type="NCBIfam" id="TIGR00713">
    <property type="entry name" value="hemL"/>
    <property type="match status" value="1"/>
</dbReference>
<dbReference type="InterPro" id="IPR049704">
    <property type="entry name" value="Aminotrans_3_PPA_site"/>
</dbReference>
<evidence type="ECO:0000256" key="8">
    <source>
        <dbReference type="ARBA" id="ARBA00022898"/>
    </source>
</evidence>
<accession>A0A699GEL6</accession>
<evidence type="ECO:0000256" key="5">
    <source>
        <dbReference type="ARBA" id="ARBA00008981"/>
    </source>
</evidence>
<dbReference type="HAMAP" id="MF_00375">
    <property type="entry name" value="HemL_aminotrans_3"/>
    <property type="match status" value="1"/>
</dbReference>
<dbReference type="Gene3D" id="3.40.640.10">
    <property type="entry name" value="Type I PLP-dependent aspartate aminotransferase-like (Major domain)"/>
    <property type="match status" value="1"/>
</dbReference>
<evidence type="ECO:0000256" key="3">
    <source>
        <dbReference type="ARBA" id="ARBA00004819"/>
    </source>
</evidence>
<dbReference type="Gene3D" id="3.90.1150.10">
    <property type="entry name" value="Aspartate Aminotransferase, domain 1"/>
    <property type="match status" value="1"/>
</dbReference>
<dbReference type="GO" id="GO:0042286">
    <property type="term" value="F:glutamate-1-semialdehyde 2,1-aminomutase activity"/>
    <property type="evidence" value="ECO:0007669"/>
    <property type="project" value="UniProtKB-EC"/>
</dbReference>
<reference evidence="12" key="1">
    <citation type="journal article" date="2019" name="Sci. Rep.">
        <title>Draft genome of Tanacetum cinerariifolium, the natural source of mosquito coil.</title>
        <authorList>
            <person name="Yamashiro T."/>
            <person name="Shiraishi A."/>
            <person name="Satake H."/>
            <person name="Nakayama K."/>
        </authorList>
    </citation>
    <scope>NUCLEOTIDE SEQUENCE</scope>
</reference>
<comment type="cofactor">
    <cofactor evidence="2">
        <name>pyridoxal 5'-phosphate</name>
        <dbReference type="ChEBI" id="CHEBI:597326"/>
    </cofactor>
</comment>
<dbReference type="InterPro" id="IPR015424">
    <property type="entry name" value="PyrdxlP-dep_Trfase"/>
</dbReference>
<dbReference type="CDD" id="cd00610">
    <property type="entry name" value="OAT_like"/>
    <property type="match status" value="1"/>
</dbReference>
<dbReference type="SUPFAM" id="SSF53383">
    <property type="entry name" value="PLP-dependent transferases"/>
    <property type="match status" value="1"/>
</dbReference>
<feature type="compositionally biased region" description="Low complexity" evidence="11">
    <location>
        <begin position="672"/>
        <end position="690"/>
    </location>
</feature>
<feature type="region of interest" description="Disordered" evidence="11">
    <location>
        <begin position="1117"/>
        <end position="1145"/>
    </location>
</feature>
<dbReference type="InterPro" id="IPR015421">
    <property type="entry name" value="PyrdxlP-dep_Trfase_major"/>
</dbReference>
<dbReference type="InterPro" id="IPR015422">
    <property type="entry name" value="PyrdxlP-dep_Trfase_small"/>
</dbReference>
<organism evidence="12">
    <name type="scientific">Tanacetum cinerariifolium</name>
    <name type="common">Dalmatian daisy</name>
    <name type="synonym">Chrysanthemum cinerariifolium</name>
    <dbReference type="NCBI Taxonomy" id="118510"/>
    <lineage>
        <taxon>Eukaryota</taxon>
        <taxon>Viridiplantae</taxon>
        <taxon>Streptophyta</taxon>
        <taxon>Embryophyta</taxon>
        <taxon>Tracheophyta</taxon>
        <taxon>Spermatophyta</taxon>
        <taxon>Magnoliopsida</taxon>
        <taxon>eudicotyledons</taxon>
        <taxon>Gunneridae</taxon>
        <taxon>Pentapetalae</taxon>
        <taxon>asterids</taxon>
        <taxon>campanulids</taxon>
        <taxon>Asterales</taxon>
        <taxon>Asteraceae</taxon>
        <taxon>Asteroideae</taxon>
        <taxon>Anthemideae</taxon>
        <taxon>Anthemidinae</taxon>
        <taxon>Tanacetum</taxon>
    </lineage>
</organism>
<feature type="compositionally biased region" description="Basic and acidic residues" evidence="11">
    <location>
        <begin position="1242"/>
        <end position="1276"/>
    </location>
</feature>
<feature type="compositionally biased region" description="Basic and acidic residues" evidence="11">
    <location>
        <begin position="374"/>
        <end position="393"/>
    </location>
</feature>
<dbReference type="PANTHER" id="PTHR43713:SF3">
    <property type="entry name" value="GLUTAMATE-1-SEMIALDEHYDE 2,1-AMINOMUTASE 1, CHLOROPLASTIC-RELATED"/>
    <property type="match status" value="1"/>
</dbReference>
<keyword evidence="9" id="KW-0413">Isomerase</keyword>
<gene>
    <name evidence="12" type="ORF">Tci_000075</name>
</gene>
<dbReference type="PROSITE" id="PS00600">
    <property type="entry name" value="AA_TRANSFER_CLASS_3"/>
    <property type="match status" value="1"/>
</dbReference>
<feature type="region of interest" description="Disordered" evidence="11">
    <location>
        <begin position="1212"/>
        <end position="1471"/>
    </location>
</feature>
<comment type="pathway">
    <text evidence="4">Porphyrin-containing compound metabolism; chlorophyll biosynthesis.</text>
</comment>
<dbReference type="EC" id="5.4.3.8" evidence="7"/>